<organism evidence="2 3">
    <name type="scientific">Vibrio aestuarianus</name>
    <dbReference type="NCBI Taxonomy" id="28171"/>
    <lineage>
        <taxon>Bacteria</taxon>
        <taxon>Pseudomonadati</taxon>
        <taxon>Pseudomonadota</taxon>
        <taxon>Gammaproteobacteria</taxon>
        <taxon>Vibrionales</taxon>
        <taxon>Vibrionaceae</taxon>
        <taxon>Vibrio</taxon>
    </lineage>
</organism>
<evidence type="ECO:0000313" key="2">
    <source>
        <dbReference type="EMBL" id="MDE1348404.1"/>
    </source>
</evidence>
<dbReference type="RefSeq" id="WP_193158182.1">
    <property type="nucleotide sequence ID" value="NZ_JAKNAX010000127.1"/>
</dbReference>
<evidence type="ECO:0000313" key="3">
    <source>
        <dbReference type="Proteomes" id="UP001140978"/>
    </source>
</evidence>
<comment type="caution">
    <text evidence="2">The sequence shown here is derived from an EMBL/GenBank/DDBJ whole genome shotgun (WGS) entry which is preliminary data.</text>
</comment>
<dbReference type="Pfam" id="PF13643">
    <property type="entry name" value="DUF4145"/>
    <property type="match status" value="1"/>
</dbReference>
<sequence>MGSDYMLQVCDEIGLVKENPRLLVIVSHSFVEMIVKTLSDHHLPKVKLKNHNQRLEKLRKEQVIDEFQFQLYDWFRDLRNKAAHTPIFRLNDSDFEPLLGLVKREQLGVQSFHRFSIKLIAELWNKHLDVLGPVYLGKYC</sequence>
<reference evidence="2" key="1">
    <citation type="submission" date="2022-02" db="EMBL/GenBank/DDBJ databases">
        <title>Emergence and expansion in Europe of a Vibrio aestuarianus clonal complex pathogenic for oysters.</title>
        <authorList>
            <person name="Mesnil A."/>
            <person name="Travers M.-A."/>
        </authorList>
    </citation>
    <scope>NUCLEOTIDE SEQUENCE</scope>
    <source>
        <strain evidence="2">19_064_15T1</strain>
    </source>
</reference>
<evidence type="ECO:0000259" key="1">
    <source>
        <dbReference type="Pfam" id="PF13643"/>
    </source>
</evidence>
<dbReference type="EMBL" id="JAKNAX010000127">
    <property type="protein sequence ID" value="MDE1348404.1"/>
    <property type="molecule type" value="Genomic_DNA"/>
</dbReference>
<feature type="domain" description="DUF4145" evidence="1">
    <location>
        <begin position="19"/>
        <end position="100"/>
    </location>
</feature>
<proteinExistence type="predicted"/>
<dbReference type="Proteomes" id="UP001140978">
    <property type="component" value="Unassembled WGS sequence"/>
</dbReference>
<gene>
    <name evidence="2" type="ORF">L9X51_18745</name>
</gene>
<accession>A0A9X4IYP2</accession>
<dbReference type="AlphaFoldDB" id="A0A9X4IYP2"/>
<dbReference type="InterPro" id="IPR025285">
    <property type="entry name" value="DUF4145"/>
</dbReference>
<protein>
    <submittedName>
        <fullName evidence="2">DUF4145 domain-containing protein</fullName>
    </submittedName>
</protein>
<name>A0A9X4IYP2_9VIBR</name>